<feature type="compositionally biased region" description="Acidic residues" evidence="1">
    <location>
        <begin position="77"/>
        <end position="95"/>
    </location>
</feature>
<reference evidence="2" key="1">
    <citation type="submission" date="2016-07" db="EMBL/GenBank/DDBJ databases">
        <title>De novo transcriptome assembly of four accessions of the metal hyperaccumulator plant Noccaea caerulescens.</title>
        <authorList>
            <person name="Blande D."/>
            <person name="Halimaa P."/>
            <person name="Tervahauta A.I."/>
            <person name="Aarts M.G."/>
            <person name="Karenlampi S.O."/>
        </authorList>
    </citation>
    <scope>NUCLEOTIDE SEQUENCE</scope>
</reference>
<proteinExistence type="predicted"/>
<name>A0A1J3E1S2_NOCCA</name>
<protein>
    <submittedName>
        <fullName evidence="2">Uncharacterized protein</fullName>
    </submittedName>
</protein>
<accession>A0A1J3E1S2</accession>
<dbReference type="EMBL" id="GEVI01006221">
    <property type="protein sequence ID" value="JAU26099.1"/>
    <property type="molecule type" value="Transcribed_RNA"/>
</dbReference>
<evidence type="ECO:0000256" key="1">
    <source>
        <dbReference type="SAM" id="MobiDB-lite"/>
    </source>
</evidence>
<evidence type="ECO:0000313" key="2">
    <source>
        <dbReference type="EMBL" id="JAU26099.1"/>
    </source>
</evidence>
<feature type="compositionally biased region" description="Polar residues" evidence="1">
    <location>
        <begin position="1"/>
        <end position="58"/>
    </location>
</feature>
<gene>
    <name evidence="2" type="ORF">GA_TR9806_c4_g1_i1_g.31750</name>
</gene>
<dbReference type="AlphaFoldDB" id="A0A1J3E1S2"/>
<organism evidence="2">
    <name type="scientific">Noccaea caerulescens</name>
    <name type="common">Alpine penny-cress</name>
    <name type="synonym">Thlaspi caerulescens</name>
    <dbReference type="NCBI Taxonomy" id="107243"/>
    <lineage>
        <taxon>Eukaryota</taxon>
        <taxon>Viridiplantae</taxon>
        <taxon>Streptophyta</taxon>
        <taxon>Embryophyta</taxon>
        <taxon>Tracheophyta</taxon>
        <taxon>Spermatophyta</taxon>
        <taxon>Magnoliopsida</taxon>
        <taxon>eudicotyledons</taxon>
        <taxon>Gunneridae</taxon>
        <taxon>Pentapetalae</taxon>
        <taxon>rosids</taxon>
        <taxon>malvids</taxon>
        <taxon>Brassicales</taxon>
        <taxon>Brassicaceae</taxon>
        <taxon>Coluteocarpeae</taxon>
        <taxon>Noccaea</taxon>
    </lineage>
</organism>
<feature type="region of interest" description="Disordered" evidence="1">
    <location>
        <begin position="1"/>
        <end position="97"/>
    </location>
</feature>
<feature type="compositionally biased region" description="Low complexity" evidence="1">
    <location>
        <begin position="61"/>
        <end position="76"/>
    </location>
</feature>
<sequence length="136" mass="14332">MTTQRNFGFISFDTQLIQGPTPTGFQNISGDVTGSEASSDTEGNDISSSDVGSSQGGATPQGGSSTSQVDSSGSTSDESDDEGLTFNEAGEDETEIISQIDDYLLARDRDRRQNIRPPSRYEDADFVGYALSAAGI</sequence>